<sequence length="99" mass="11060">MAGTLLSLSLGGTPQVKAHKFDWRQFEGQMINGLMNVGPLVDAYVLPQIAEFEELTGIKVQVEKLTDQQVHQKLDILLSGKDMYERGARLYRSWLSGGP</sequence>
<evidence type="ECO:0000313" key="2">
    <source>
        <dbReference type="Proteomes" id="UP000680348"/>
    </source>
</evidence>
<accession>A0A942DWX4</accession>
<keyword evidence="2" id="KW-1185">Reference proteome</keyword>
<protein>
    <recommendedName>
        <fullName evidence="3">Extracellular solute-binding protein</fullName>
    </recommendedName>
</protein>
<dbReference type="EMBL" id="JAGWCR010000005">
    <property type="protein sequence ID" value="MBS3649064.1"/>
    <property type="molecule type" value="Genomic_DNA"/>
</dbReference>
<evidence type="ECO:0008006" key="3">
    <source>
        <dbReference type="Google" id="ProtNLM"/>
    </source>
</evidence>
<proteinExistence type="predicted"/>
<comment type="caution">
    <text evidence="1">The sequence shown here is derived from an EMBL/GenBank/DDBJ whole genome shotgun (WGS) entry which is preliminary data.</text>
</comment>
<dbReference type="Proteomes" id="UP000680348">
    <property type="component" value="Unassembled WGS sequence"/>
</dbReference>
<reference evidence="1" key="1">
    <citation type="submission" date="2021-04" db="EMBL/GenBank/DDBJ databases">
        <title>Pseudaminobacter soli sp. nov., isolated from paddy soil contaminated by heavy metals.</title>
        <authorList>
            <person name="Zhang K."/>
        </authorList>
    </citation>
    <scope>NUCLEOTIDE SEQUENCE</scope>
    <source>
        <strain evidence="1">19-2017</strain>
    </source>
</reference>
<name>A0A942DWX4_9HYPH</name>
<dbReference type="AlphaFoldDB" id="A0A942DWX4"/>
<evidence type="ECO:0000313" key="1">
    <source>
        <dbReference type="EMBL" id="MBS3649064.1"/>
    </source>
</evidence>
<gene>
    <name evidence="1" type="ORF">KEU06_10635</name>
</gene>
<dbReference type="RefSeq" id="WP_188254636.1">
    <property type="nucleotide sequence ID" value="NZ_JABVCF010000005.1"/>
</dbReference>
<organism evidence="1 2">
    <name type="scientific">Pseudaminobacter soli</name>
    <name type="common">ex Zhang et al. 2022</name>
    <dbReference type="NCBI Taxonomy" id="2831468"/>
    <lineage>
        <taxon>Bacteria</taxon>
        <taxon>Pseudomonadati</taxon>
        <taxon>Pseudomonadota</taxon>
        <taxon>Alphaproteobacteria</taxon>
        <taxon>Hyphomicrobiales</taxon>
        <taxon>Phyllobacteriaceae</taxon>
        <taxon>Pseudaminobacter</taxon>
    </lineage>
</organism>